<dbReference type="InterPro" id="IPR029039">
    <property type="entry name" value="Flavoprotein-like_sf"/>
</dbReference>
<dbReference type="EMBL" id="LHYF01000002">
    <property type="protein sequence ID" value="KXB07428.1"/>
    <property type="molecule type" value="Genomic_DNA"/>
</dbReference>
<dbReference type="AlphaFoldDB" id="A0A133VLU8"/>
<gene>
    <name evidence="2" type="ORF">AKJ52_00335</name>
</gene>
<sequence length="156" mass="17470">METLIVCKSYHHGNTWKVAESMAGVLDAEIIEPEEDYSSNLSDYDLLGFGSGIYWASFHGDIFDFVQDLPVVEGKKAFIFSTSGMWNIPIINGFGGKIRDRLSEKGFEIVGGFSCGGYNIFFLFKLVGGIHRGKPNEENLKEAKEFARRIEEKGGW</sequence>
<keyword evidence="3" id="KW-1185">Reference proteome</keyword>
<dbReference type="PANTHER" id="PTHR38030">
    <property type="entry name" value="PROTOPORPHYRINOGEN IX DEHYDROGENASE [MENAQUINONE]"/>
    <property type="match status" value="1"/>
</dbReference>
<dbReference type="Gene3D" id="3.40.50.360">
    <property type="match status" value="1"/>
</dbReference>
<feature type="domain" description="Flavodoxin-like" evidence="1">
    <location>
        <begin position="4"/>
        <end position="151"/>
    </location>
</feature>
<dbReference type="PANTHER" id="PTHR38030:SF2">
    <property type="entry name" value="PROTOPORPHYRINOGEN IX DEHYDROGENASE [QUINONE]"/>
    <property type="match status" value="1"/>
</dbReference>
<dbReference type="GO" id="GO:0010181">
    <property type="term" value="F:FMN binding"/>
    <property type="evidence" value="ECO:0007669"/>
    <property type="project" value="InterPro"/>
</dbReference>
<dbReference type="PROSITE" id="PS50902">
    <property type="entry name" value="FLAVODOXIN_LIKE"/>
    <property type="match status" value="1"/>
</dbReference>
<dbReference type="Pfam" id="PF12724">
    <property type="entry name" value="Flavodoxin_5"/>
    <property type="match status" value="1"/>
</dbReference>
<organism evidence="2 3">
    <name type="scientific">candidate division MSBL1 archaeon SCGC-AAA382C18</name>
    <dbReference type="NCBI Taxonomy" id="1698281"/>
    <lineage>
        <taxon>Archaea</taxon>
        <taxon>Methanobacteriati</taxon>
        <taxon>Methanobacteriota</taxon>
        <taxon>candidate division MSBL1</taxon>
    </lineage>
</organism>
<evidence type="ECO:0000313" key="2">
    <source>
        <dbReference type="EMBL" id="KXB07428.1"/>
    </source>
</evidence>
<reference evidence="2 3" key="1">
    <citation type="journal article" date="2016" name="Sci. Rep.">
        <title>Metabolic traits of an uncultured archaeal lineage -MSBL1- from brine pools of the Red Sea.</title>
        <authorList>
            <person name="Mwirichia R."/>
            <person name="Alam I."/>
            <person name="Rashid M."/>
            <person name="Vinu M."/>
            <person name="Ba-Alawi W."/>
            <person name="Anthony Kamau A."/>
            <person name="Kamanda Ngugi D."/>
            <person name="Goker M."/>
            <person name="Klenk H.P."/>
            <person name="Bajic V."/>
            <person name="Stingl U."/>
        </authorList>
    </citation>
    <scope>NUCLEOTIDE SEQUENCE [LARGE SCALE GENOMIC DNA]</scope>
    <source>
        <strain evidence="2">SCGC-AAA382C18</strain>
    </source>
</reference>
<dbReference type="GO" id="GO:0006783">
    <property type="term" value="P:heme biosynthetic process"/>
    <property type="evidence" value="ECO:0007669"/>
    <property type="project" value="TreeGrafter"/>
</dbReference>
<name>A0A133VLU8_9EURY</name>
<dbReference type="SUPFAM" id="SSF52218">
    <property type="entry name" value="Flavoproteins"/>
    <property type="match status" value="1"/>
</dbReference>
<evidence type="ECO:0000313" key="3">
    <source>
        <dbReference type="Proteomes" id="UP000070404"/>
    </source>
</evidence>
<dbReference type="GO" id="GO:0070819">
    <property type="term" value="F:menaquinone-dependent protoporphyrinogen oxidase activity"/>
    <property type="evidence" value="ECO:0007669"/>
    <property type="project" value="TreeGrafter"/>
</dbReference>
<dbReference type="InterPro" id="IPR008254">
    <property type="entry name" value="Flavodoxin/NO_synth"/>
</dbReference>
<dbReference type="Proteomes" id="UP000070404">
    <property type="component" value="Unassembled WGS sequence"/>
</dbReference>
<evidence type="ECO:0000259" key="1">
    <source>
        <dbReference type="PROSITE" id="PS50902"/>
    </source>
</evidence>
<dbReference type="InterPro" id="IPR026816">
    <property type="entry name" value="Flavodoxin_dom"/>
</dbReference>
<comment type="caution">
    <text evidence="2">The sequence shown here is derived from an EMBL/GenBank/DDBJ whole genome shotgun (WGS) entry which is preliminary data.</text>
</comment>
<accession>A0A133VLU8</accession>
<proteinExistence type="predicted"/>
<protein>
    <recommendedName>
        <fullName evidence="1">Flavodoxin-like domain-containing protein</fullName>
    </recommendedName>
</protein>
<dbReference type="InterPro" id="IPR052200">
    <property type="entry name" value="Protoporphyrinogen_IX_DH"/>
</dbReference>